<keyword evidence="3" id="KW-1185">Reference proteome</keyword>
<dbReference type="AlphaFoldDB" id="A0A9X2L6J4"/>
<dbReference type="RefSeq" id="WP_256617845.1">
    <property type="nucleotide sequence ID" value="NZ_JANIBC010000001.1"/>
</dbReference>
<accession>A0A9X2L6J4</accession>
<dbReference type="Proteomes" id="UP001142610">
    <property type="component" value="Unassembled WGS sequence"/>
</dbReference>
<gene>
    <name evidence="2" type="ORF">NOG11_01435</name>
</gene>
<feature type="chain" id="PRO_5040878397" evidence="1">
    <location>
        <begin position="22"/>
        <end position="288"/>
    </location>
</feature>
<feature type="signal peptide" evidence="1">
    <location>
        <begin position="1"/>
        <end position="21"/>
    </location>
</feature>
<dbReference type="PANTHER" id="PTHR48098:SF6">
    <property type="entry name" value="FERRI-BACILLIBACTIN ESTERASE BESA"/>
    <property type="match status" value="1"/>
</dbReference>
<dbReference type="SUPFAM" id="SSF53474">
    <property type="entry name" value="alpha/beta-Hydrolases"/>
    <property type="match status" value="1"/>
</dbReference>
<dbReference type="InterPro" id="IPR000801">
    <property type="entry name" value="Esterase-like"/>
</dbReference>
<dbReference type="Gene3D" id="3.40.50.1820">
    <property type="entry name" value="alpha/beta hydrolase"/>
    <property type="match status" value="1"/>
</dbReference>
<evidence type="ECO:0000256" key="1">
    <source>
        <dbReference type="SAM" id="SignalP"/>
    </source>
</evidence>
<dbReference type="InterPro" id="IPR050583">
    <property type="entry name" value="Mycobacterial_A85_antigen"/>
</dbReference>
<protein>
    <submittedName>
        <fullName evidence="2">Alpha/beta hydrolase-fold protein</fullName>
    </submittedName>
</protein>
<organism evidence="2 3">
    <name type="scientific">Parvularcula maris</name>
    <dbReference type="NCBI Taxonomy" id="2965077"/>
    <lineage>
        <taxon>Bacteria</taxon>
        <taxon>Pseudomonadati</taxon>
        <taxon>Pseudomonadota</taxon>
        <taxon>Alphaproteobacteria</taxon>
        <taxon>Parvularculales</taxon>
        <taxon>Parvularculaceae</taxon>
        <taxon>Parvularcula</taxon>
    </lineage>
</organism>
<name>A0A9X2L6J4_9PROT</name>
<dbReference type="PROSITE" id="PS51257">
    <property type="entry name" value="PROKAR_LIPOPROTEIN"/>
    <property type="match status" value="1"/>
</dbReference>
<sequence length="288" mass="32005">MRLVFLAAVIGLLTACANLPADRTKTSPIVLGQSHALPSEVYGTEREINVYAPEKPDWVEGPLPVLFVVDGGQEQDFVHLAGLSHLTLVNGERVPMIVVGVRTEDRYGEIVPDPQNERFAAEFEGYGGADGFRRHLTEEVVPFIEARFETGRHVLTGESLAGLFVLDTALRTPGAFDDYIAISPSLWWDDRRLAREAPVLLKDWQGEDKRLYLTMADEGGAMQRGLDEVLAAIETASPEGLELRYVDRRGEDSHATIYHGAVRDALQGMFGYPPYEQGPQPWWNEVTD</sequence>
<dbReference type="Pfam" id="PF00756">
    <property type="entry name" value="Esterase"/>
    <property type="match status" value="1"/>
</dbReference>
<dbReference type="GO" id="GO:0016787">
    <property type="term" value="F:hydrolase activity"/>
    <property type="evidence" value="ECO:0007669"/>
    <property type="project" value="UniProtKB-KW"/>
</dbReference>
<dbReference type="InterPro" id="IPR029058">
    <property type="entry name" value="AB_hydrolase_fold"/>
</dbReference>
<dbReference type="PANTHER" id="PTHR48098">
    <property type="entry name" value="ENTEROCHELIN ESTERASE-RELATED"/>
    <property type="match status" value="1"/>
</dbReference>
<proteinExistence type="predicted"/>
<reference evidence="2" key="1">
    <citation type="submission" date="2022-07" db="EMBL/GenBank/DDBJ databases">
        <title>Parvularcula maris sp. nov., an algicidal bacterium isolated from seawater.</title>
        <authorList>
            <person name="Li F."/>
        </authorList>
    </citation>
    <scope>NUCLEOTIDE SEQUENCE</scope>
    <source>
        <strain evidence="2">BGMRC 0090</strain>
    </source>
</reference>
<evidence type="ECO:0000313" key="2">
    <source>
        <dbReference type="EMBL" id="MCQ8184039.1"/>
    </source>
</evidence>
<dbReference type="EMBL" id="JANIBC010000001">
    <property type="protein sequence ID" value="MCQ8184039.1"/>
    <property type="molecule type" value="Genomic_DNA"/>
</dbReference>
<comment type="caution">
    <text evidence="2">The sequence shown here is derived from an EMBL/GenBank/DDBJ whole genome shotgun (WGS) entry which is preliminary data.</text>
</comment>
<evidence type="ECO:0000313" key="3">
    <source>
        <dbReference type="Proteomes" id="UP001142610"/>
    </source>
</evidence>
<keyword evidence="2" id="KW-0378">Hydrolase</keyword>
<keyword evidence="1" id="KW-0732">Signal</keyword>